<proteinExistence type="predicted"/>
<feature type="compositionally biased region" description="Polar residues" evidence="1">
    <location>
        <begin position="111"/>
        <end position="121"/>
    </location>
</feature>
<protein>
    <submittedName>
        <fullName evidence="2">Hypp6538 protein</fullName>
    </submittedName>
</protein>
<feature type="region of interest" description="Disordered" evidence="1">
    <location>
        <begin position="453"/>
        <end position="518"/>
    </location>
</feature>
<sequence>MLGTKWLWHGLECGRDRVERAMDKAMQAIPHCYAGDHDWCLKYSLKKQGKGTKGAAGVKATVTGKNTDAESEQGSESGSESGTESESEQPDEGDKDKDAKIKKLEADVQTMRDQLASSKESYSGKERELKAVPDQLEEEKATSANLRHEMKQSGEEQTNMLLELEGFREIVYNQDVAAIINQHEQELATVRATNRSLQEQLHAEKAFRGTEVKLAVQSEIGDIRSFSTKETIDFLQKEAPTLYNLVSNLTTQHHRETKRSESVATVILSAVNPRSIQATVLQTIVELMLVARTSYDQIVFIAMVIQVLNHTGITVSPNSLRSVMKQFADQRRKEKLKAEIVWVYDNVNIMRRLRDLRATVGEGCLNPAELEYLREAILTSYHNPDLRKRTKFDKSLETFHKIYTTSCTQEEREIPKELQEEDHRVRVLPHPTTGAVWREAYTSGQRQFWNPIPQQQQGWGSSAPRFIPPQQQGGGSSAPRFIPQSSRVGVALQPNPSPHSSRVGVALQPNPSPHSSRVGVALHLSSSPHSSRVGVALHLASSPTAAGWG</sequence>
<feature type="compositionally biased region" description="Basic and acidic residues" evidence="1">
    <location>
        <begin position="122"/>
        <end position="131"/>
    </location>
</feature>
<evidence type="ECO:0000256" key="1">
    <source>
        <dbReference type="SAM" id="MobiDB-lite"/>
    </source>
</evidence>
<organism evidence="2 3">
    <name type="scientific">Branchiostoma lanceolatum</name>
    <name type="common">Common lancelet</name>
    <name type="synonym">Amphioxus lanceolatum</name>
    <dbReference type="NCBI Taxonomy" id="7740"/>
    <lineage>
        <taxon>Eukaryota</taxon>
        <taxon>Metazoa</taxon>
        <taxon>Chordata</taxon>
        <taxon>Cephalochordata</taxon>
        <taxon>Leptocardii</taxon>
        <taxon>Amphioxiformes</taxon>
        <taxon>Branchiostomatidae</taxon>
        <taxon>Branchiostoma</taxon>
    </lineage>
</organism>
<accession>A0A8J9YV11</accession>
<reference evidence="2" key="1">
    <citation type="submission" date="2022-01" db="EMBL/GenBank/DDBJ databases">
        <authorList>
            <person name="Braso-Vives M."/>
        </authorList>
    </citation>
    <scope>NUCLEOTIDE SEQUENCE</scope>
</reference>
<feature type="compositionally biased region" description="Low complexity" evidence="1">
    <location>
        <begin position="53"/>
        <end position="65"/>
    </location>
</feature>
<dbReference type="OrthoDB" id="10241672at2759"/>
<dbReference type="AlphaFoldDB" id="A0A8J9YV11"/>
<feature type="region of interest" description="Disordered" evidence="1">
    <location>
        <begin position="51"/>
        <end position="135"/>
    </location>
</feature>
<feature type="compositionally biased region" description="Basic and acidic residues" evidence="1">
    <location>
        <begin position="92"/>
        <end position="106"/>
    </location>
</feature>
<name>A0A8J9YV11_BRALA</name>
<dbReference type="Proteomes" id="UP000838412">
    <property type="component" value="Chromosome 12"/>
</dbReference>
<gene>
    <name evidence="2" type="primary">Hypp6538</name>
    <name evidence="2" type="ORF">BLAG_LOCUS5590</name>
</gene>
<feature type="compositionally biased region" description="Low complexity" evidence="1">
    <location>
        <begin position="72"/>
        <end position="82"/>
    </location>
</feature>
<evidence type="ECO:0000313" key="3">
    <source>
        <dbReference type="Proteomes" id="UP000838412"/>
    </source>
</evidence>
<dbReference type="EMBL" id="OV696697">
    <property type="protein sequence ID" value="CAH1242285.1"/>
    <property type="molecule type" value="Genomic_DNA"/>
</dbReference>
<keyword evidence="3" id="KW-1185">Reference proteome</keyword>
<evidence type="ECO:0000313" key="2">
    <source>
        <dbReference type="EMBL" id="CAH1242285.1"/>
    </source>
</evidence>